<dbReference type="OrthoDB" id="163636at2"/>
<dbReference type="CDD" id="cd00565">
    <property type="entry name" value="Ubl_ThiS"/>
    <property type="match status" value="1"/>
</dbReference>
<keyword evidence="2" id="KW-1185">Reference proteome</keyword>
<dbReference type="STRING" id="1121927.GOHSU_62_00020"/>
<dbReference type="Gene3D" id="3.10.20.30">
    <property type="match status" value="1"/>
</dbReference>
<dbReference type="RefSeq" id="WP_005944080.1">
    <property type="nucleotide sequence ID" value="NZ_ATVK01000070.1"/>
</dbReference>
<dbReference type="AlphaFoldDB" id="L7LDH4"/>
<comment type="caution">
    <text evidence="1">The sequence shown here is derived from an EMBL/GenBank/DDBJ whole genome shotgun (WGS) entry which is preliminary data.</text>
</comment>
<reference evidence="1 2" key="1">
    <citation type="submission" date="2012-12" db="EMBL/GenBank/DDBJ databases">
        <title>Whole genome shotgun sequence of Gordonia hirsuta NBRC 16056.</title>
        <authorList>
            <person name="Isaki-Nakamura S."/>
            <person name="Hosoyama A."/>
            <person name="Tsuchikane K."/>
            <person name="Katsumata H."/>
            <person name="Baba S."/>
            <person name="Yamazaki S."/>
            <person name="Fujita N."/>
        </authorList>
    </citation>
    <scope>NUCLEOTIDE SEQUENCE [LARGE SCALE GENOMIC DNA]</scope>
    <source>
        <strain evidence="1 2">NBRC 16056</strain>
    </source>
</reference>
<dbReference type="InterPro" id="IPR016155">
    <property type="entry name" value="Mopterin_synth/thiamin_S_b"/>
</dbReference>
<dbReference type="InterPro" id="IPR012675">
    <property type="entry name" value="Beta-grasp_dom_sf"/>
</dbReference>
<sequence length="72" mass="7618">MSTRQQPVELTVNGSVVVFDHAPDVPMLLAHLGLPERGVAVAVDGMVRPQARWAEPIGAYARVDVLTAVQGG</sequence>
<dbReference type="SUPFAM" id="SSF54285">
    <property type="entry name" value="MoaD/ThiS"/>
    <property type="match status" value="1"/>
</dbReference>
<dbReference type="Pfam" id="PF02597">
    <property type="entry name" value="ThiS"/>
    <property type="match status" value="1"/>
</dbReference>
<evidence type="ECO:0000313" key="1">
    <source>
        <dbReference type="EMBL" id="GAC58949.1"/>
    </source>
</evidence>
<dbReference type="Proteomes" id="UP000053405">
    <property type="component" value="Unassembled WGS sequence"/>
</dbReference>
<name>L7LDH4_9ACTN</name>
<proteinExistence type="predicted"/>
<dbReference type="eggNOG" id="COG2104">
    <property type="taxonomic scope" value="Bacteria"/>
</dbReference>
<protein>
    <submittedName>
        <fullName evidence="1">Thiamine biosynthesis protein ThiS</fullName>
    </submittedName>
</protein>
<gene>
    <name evidence="1" type="primary">thiS</name>
    <name evidence="1" type="ORF">GOHSU_62_00020</name>
</gene>
<evidence type="ECO:0000313" key="2">
    <source>
        <dbReference type="Proteomes" id="UP000053405"/>
    </source>
</evidence>
<dbReference type="EMBL" id="BANT01000062">
    <property type="protein sequence ID" value="GAC58949.1"/>
    <property type="molecule type" value="Genomic_DNA"/>
</dbReference>
<organism evidence="1 2">
    <name type="scientific">Gordonia hirsuta DSM 44140 = NBRC 16056</name>
    <dbReference type="NCBI Taxonomy" id="1121927"/>
    <lineage>
        <taxon>Bacteria</taxon>
        <taxon>Bacillati</taxon>
        <taxon>Actinomycetota</taxon>
        <taxon>Actinomycetes</taxon>
        <taxon>Mycobacteriales</taxon>
        <taxon>Gordoniaceae</taxon>
        <taxon>Gordonia</taxon>
    </lineage>
</organism>
<accession>L7LDH4</accession>
<dbReference type="InterPro" id="IPR010035">
    <property type="entry name" value="Thi_S"/>
</dbReference>
<dbReference type="NCBIfam" id="TIGR01683">
    <property type="entry name" value="thiS"/>
    <property type="match status" value="1"/>
</dbReference>
<dbReference type="InterPro" id="IPR003749">
    <property type="entry name" value="ThiS/MoaD-like"/>
</dbReference>